<keyword evidence="3" id="KW-0268">Exocytosis</keyword>
<dbReference type="PANTHER" id="PTHR16092:SF14">
    <property type="entry name" value="EXOCYST COMPLEX COMPONENT 1 ISOFORM X1"/>
    <property type="match status" value="1"/>
</dbReference>
<dbReference type="Gene3D" id="2.30.29.90">
    <property type="match status" value="1"/>
</dbReference>
<organism evidence="6">
    <name type="scientific">Parasteatoda tepidariorum</name>
    <name type="common">Common house spider</name>
    <name type="synonym">Achaearanea tepidariorum</name>
    <dbReference type="NCBI Taxonomy" id="114398"/>
    <lineage>
        <taxon>Eukaryota</taxon>
        <taxon>Metazoa</taxon>
        <taxon>Ecdysozoa</taxon>
        <taxon>Arthropoda</taxon>
        <taxon>Chelicerata</taxon>
        <taxon>Arachnida</taxon>
        <taxon>Araneae</taxon>
        <taxon>Araneomorphae</taxon>
        <taxon>Entelegynae</taxon>
        <taxon>Araneoidea</taxon>
        <taxon>Theridiidae</taxon>
        <taxon>Parasteatoda</taxon>
    </lineage>
</organism>
<dbReference type="GO" id="GO:0000145">
    <property type="term" value="C:exocyst"/>
    <property type="evidence" value="ECO:0007669"/>
    <property type="project" value="InterPro"/>
</dbReference>
<reference evidence="6" key="1">
    <citation type="journal article" date="2016" name="Mol. Ecol. Resour.">
        <title>Evaluation of the impact of RNA preservation methods of spiders for de novo transcriptome assembly.</title>
        <authorList>
            <person name="Kono N."/>
            <person name="Nakamura H."/>
            <person name="Ito Y."/>
            <person name="Tomita M."/>
            <person name="Arakawa K."/>
        </authorList>
    </citation>
    <scope>NUCLEOTIDE SEQUENCE</scope>
    <source>
        <tissue evidence="6">Whole body</tissue>
    </source>
</reference>
<dbReference type="PANTHER" id="PTHR16092">
    <property type="entry name" value="SEC3/SYNTAXIN-RELATED"/>
    <property type="match status" value="1"/>
</dbReference>
<dbReference type="GO" id="GO:0005546">
    <property type="term" value="F:phosphatidylinositol-4,5-bisphosphate binding"/>
    <property type="evidence" value="ECO:0007669"/>
    <property type="project" value="TreeGrafter"/>
</dbReference>
<keyword evidence="2" id="KW-0813">Transport</keyword>
<dbReference type="GO" id="GO:0006887">
    <property type="term" value="P:exocytosis"/>
    <property type="evidence" value="ECO:0007669"/>
    <property type="project" value="UniProtKB-KW"/>
</dbReference>
<dbReference type="OrthoDB" id="27109at2759"/>
<feature type="domain" description="Exocyst complex component Sec3 PIP2-binding N-terminal" evidence="5">
    <location>
        <begin position="31"/>
        <end position="121"/>
    </location>
</feature>
<sequence length="884" mass="101928">MAAIRHTLHKEVFLPNDERLVGVVNVAKANKKKKTAFLCLSVNNEKPSLITLCQVKRSEKEVYKKKNSWQLRELKLVDGKDENKPTAEFDLHFEKVYKWIASSVQEKNAFIKCLWKFCSHLPRQKPTFINIPKDLLQDQVTSPKIGTVTPQIGEEVSVLDPEDYQALTTREESDLESLMAQYDFIIGNAEEFTEQLARELSELDAANIRSIMASELKVQGLMNMLQTSYDEVCELEDKLDIYDDILKNVKDSVVQMEEKDARMKMQHRNNIKLLNELENMVNKLDFSEKHRIALDGDLKTADGIANCTAAAKALQEAINSYISPGLMKMSAYSEQKSELDRLQNKFVLRLSHHLNNLFHHLGNECEENLTFLSPELTLPKHSTCHKELLPYTELMNWVKVTSPSSYAQLCRVYTASLSKLYDKEIMFLFDVAKEKIASRNGFDKDRKYKTLTSSQDLIQKTSVKNKTTSLLGTDSDLYGSDLDVVEYEGFDRIFENLLSALEPTCLSEQQFCMQFFGLQSEIAASQSSQTLTIPVPQGLSPTPSNSSLSHAGSEEMLLSALKKEKQINEELRRMMGELFSCLERELVTFISDYDKIDGFYSMYVLVRLSQHVMSAQDTGSFLSMTFASVLVQAKRNFDKFMNSQIKSIEEAKVSKKSKCGILPFIANFEKFARQAENIFKASERRTDLDRWYSKLAKTMFEEIVKISLEHQKTPQEVIQMENFHHIFTVLFQLKIPCLEAERKEAKQRYNDALQAYVTQYFGRPLEKLNLFFEGVQNKVAQGVKENEIGYHLAFSKQELRKVIKEYPGKEVKKGLENLYRKVEKHLCEEENLLQVVWHSMQDEFIRQYKYVESLIERCYPGAKINLEFSINDILEFFSEIARSH</sequence>
<evidence type="ECO:0000256" key="4">
    <source>
        <dbReference type="ARBA" id="ARBA00023054"/>
    </source>
</evidence>
<dbReference type="InterPro" id="IPR048628">
    <property type="entry name" value="Sec3_C"/>
</dbReference>
<dbReference type="CDD" id="cd14683">
    <property type="entry name" value="PH-EXOC1"/>
    <property type="match status" value="1"/>
</dbReference>
<dbReference type="GO" id="GO:0006893">
    <property type="term" value="P:Golgi to plasma membrane transport"/>
    <property type="evidence" value="ECO:0007669"/>
    <property type="project" value="TreeGrafter"/>
</dbReference>
<dbReference type="SMART" id="SM01313">
    <property type="entry name" value="Sec3-PIP2_bind"/>
    <property type="match status" value="1"/>
</dbReference>
<evidence type="ECO:0000256" key="2">
    <source>
        <dbReference type="ARBA" id="ARBA00022448"/>
    </source>
</evidence>
<evidence type="ECO:0000256" key="1">
    <source>
        <dbReference type="ARBA" id="ARBA00006518"/>
    </source>
</evidence>
<protein>
    <submittedName>
        <fullName evidence="6">Exocyst complex component 1</fullName>
    </submittedName>
</protein>
<name>A0A2L2Y966_PARTP</name>
<dbReference type="InterPro" id="IPR028258">
    <property type="entry name" value="Sec3-PIP2_bind"/>
</dbReference>
<evidence type="ECO:0000259" key="5">
    <source>
        <dbReference type="SMART" id="SM01313"/>
    </source>
</evidence>
<comment type="similarity">
    <text evidence="1">Belongs to the SEC3 family.</text>
</comment>
<dbReference type="AlphaFoldDB" id="A0A2L2Y966"/>
<evidence type="ECO:0000313" key="6">
    <source>
        <dbReference type="EMBL" id="LAA04557.1"/>
    </source>
</evidence>
<dbReference type="Pfam" id="PF15277">
    <property type="entry name" value="Sec3-PIP2_bind"/>
    <property type="match status" value="1"/>
</dbReference>
<accession>A0A2L2Y966</accession>
<keyword evidence="4" id="KW-0175">Coiled coil</keyword>
<dbReference type="InterPro" id="IPR019160">
    <property type="entry name" value="Sec3_CC"/>
</dbReference>
<dbReference type="Pfam" id="PF20654">
    <property type="entry name" value="Sec3_C-term"/>
    <property type="match status" value="1"/>
</dbReference>
<evidence type="ECO:0000256" key="3">
    <source>
        <dbReference type="ARBA" id="ARBA00022483"/>
    </source>
</evidence>
<dbReference type="Pfam" id="PF09763">
    <property type="entry name" value="Sec3_CC"/>
    <property type="match status" value="1"/>
</dbReference>
<dbReference type="EMBL" id="IAAA01017656">
    <property type="protein sequence ID" value="LAA04557.1"/>
    <property type="molecule type" value="mRNA"/>
</dbReference>
<proteinExistence type="evidence at transcript level"/>
<dbReference type="GO" id="GO:0005886">
    <property type="term" value="C:plasma membrane"/>
    <property type="evidence" value="ECO:0007669"/>
    <property type="project" value="TreeGrafter"/>
</dbReference>